<gene>
    <name evidence="1" type="ORF">SAMN04488009_0581</name>
</gene>
<evidence type="ECO:0000313" key="1">
    <source>
        <dbReference type="EMBL" id="SNR27003.1"/>
    </source>
</evidence>
<organism evidence="1 2">
    <name type="scientific">Maribacter sedimenticola</name>
    <dbReference type="NCBI Taxonomy" id="228956"/>
    <lineage>
        <taxon>Bacteria</taxon>
        <taxon>Pseudomonadati</taxon>
        <taxon>Bacteroidota</taxon>
        <taxon>Flavobacteriia</taxon>
        <taxon>Flavobacteriales</taxon>
        <taxon>Flavobacteriaceae</taxon>
        <taxon>Maribacter</taxon>
    </lineage>
</organism>
<keyword evidence="2" id="KW-1185">Reference proteome</keyword>
<proteinExistence type="predicted"/>
<dbReference type="RefSeq" id="WP_262494218.1">
    <property type="nucleotide sequence ID" value="NZ_FZNV01000001.1"/>
</dbReference>
<protein>
    <submittedName>
        <fullName evidence="1">Uncharacterized protein</fullName>
    </submittedName>
</protein>
<name>A0ABY1SDD9_9FLAO</name>
<accession>A0ABY1SDD9</accession>
<sequence>MEIYTLIANTGIPEVYRERGVTDSKIATAKQKLRNRENSNCN</sequence>
<evidence type="ECO:0000313" key="2">
    <source>
        <dbReference type="Proteomes" id="UP000198337"/>
    </source>
</evidence>
<dbReference type="Proteomes" id="UP000198337">
    <property type="component" value="Unassembled WGS sequence"/>
</dbReference>
<comment type="caution">
    <text evidence="1">The sequence shown here is derived from an EMBL/GenBank/DDBJ whole genome shotgun (WGS) entry which is preliminary data.</text>
</comment>
<reference evidence="1 2" key="1">
    <citation type="submission" date="2017-06" db="EMBL/GenBank/DDBJ databases">
        <authorList>
            <person name="Varghese N."/>
            <person name="Submissions S."/>
        </authorList>
    </citation>
    <scope>NUCLEOTIDE SEQUENCE [LARGE SCALE GENOMIC DNA]</scope>
    <source>
        <strain evidence="1 2">DSM 19840</strain>
    </source>
</reference>
<dbReference type="EMBL" id="FZNV01000001">
    <property type="protein sequence ID" value="SNR27003.1"/>
    <property type="molecule type" value="Genomic_DNA"/>
</dbReference>